<organism evidence="3 4">
    <name type="scientific">Dendrobium thyrsiflorum</name>
    <name type="common">Pinecone-like raceme dendrobium</name>
    <name type="synonym">Orchid</name>
    <dbReference type="NCBI Taxonomy" id="117978"/>
    <lineage>
        <taxon>Eukaryota</taxon>
        <taxon>Viridiplantae</taxon>
        <taxon>Streptophyta</taxon>
        <taxon>Embryophyta</taxon>
        <taxon>Tracheophyta</taxon>
        <taxon>Spermatophyta</taxon>
        <taxon>Magnoliopsida</taxon>
        <taxon>Liliopsida</taxon>
        <taxon>Asparagales</taxon>
        <taxon>Orchidaceae</taxon>
        <taxon>Epidendroideae</taxon>
        <taxon>Malaxideae</taxon>
        <taxon>Dendrobiinae</taxon>
        <taxon>Dendrobium</taxon>
    </lineage>
</organism>
<evidence type="ECO:0008006" key="5">
    <source>
        <dbReference type="Google" id="ProtNLM"/>
    </source>
</evidence>
<dbReference type="EMBL" id="JANQDX010000004">
    <property type="protein sequence ID" value="KAL0925624.1"/>
    <property type="molecule type" value="Genomic_DNA"/>
</dbReference>
<gene>
    <name evidence="3" type="ORF">M5K25_003987</name>
</gene>
<evidence type="ECO:0000256" key="2">
    <source>
        <dbReference type="SAM" id="Phobius"/>
    </source>
</evidence>
<accession>A0ABD0VKM1</accession>
<feature type="compositionally biased region" description="Low complexity" evidence="1">
    <location>
        <begin position="83"/>
        <end position="94"/>
    </location>
</feature>
<proteinExistence type="predicted"/>
<evidence type="ECO:0000256" key="1">
    <source>
        <dbReference type="SAM" id="MobiDB-lite"/>
    </source>
</evidence>
<dbReference type="PANTHER" id="PTHR36340">
    <property type="entry name" value="NAD(P)H DEHYDROGENASE SUBUNIT CRR3, CHLOROPLASTIC-RELATED"/>
    <property type="match status" value="1"/>
</dbReference>
<keyword evidence="2" id="KW-1133">Transmembrane helix</keyword>
<keyword evidence="4" id="KW-1185">Reference proteome</keyword>
<name>A0ABD0VKM1_DENTH</name>
<sequence>MGWVLAAGGSPFFQFRSHPPAAQESVSRARFTVTTSALPSPSDDSSVGKVNGSSRRRRRPTAAEVRLAIGVDELPRPDGGTPSSASSSSSSSSSRLMDFLATTPIGQPESPAERALRQFGEWVVDRTEARSGDGLMNLMLLCLSGLPVWILLLLVASGIIKLPFSHSFLENLIL</sequence>
<comment type="caution">
    <text evidence="3">The sequence shown here is derived from an EMBL/GenBank/DDBJ whole genome shotgun (WGS) entry which is preliminary data.</text>
</comment>
<feature type="compositionally biased region" description="Polar residues" evidence="1">
    <location>
        <begin position="32"/>
        <end position="45"/>
    </location>
</feature>
<dbReference type="PANTHER" id="PTHR36340:SF1">
    <property type="entry name" value="NAD(P)H DEHYDROGENASE SUBUNIT CRR3, CHLOROPLASTIC-RELATED"/>
    <property type="match status" value="1"/>
</dbReference>
<protein>
    <recommendedName>
        <fullName evidence="5">Chlororespiratory reduction 3</fullName>
    </recommendedName>
</protein>
<feature type="transmembrane region" description="Helical" evidence="2">
    <location>
        <begin position="138"/>
        <end position="160"/>
    </location>
</feature>
<dbReference type="Proteomes" id="UP001552299">
    <property type="component" value="Unassembled WGS sequence"/>
</dbReference>
<keyword evidence="2" id="KW-0812">Transmembrane</keyword>
<evidence type="ECO:0000313" key="3">
    <source>
        <dbReference type="EMBL" id="KAL0925624.1"/>
    </source>
</evidence>
<feature type="region of interest" description="Disordered" evidence="1">
    <location>
        <begin position="14"/>
        <end position="95"/>
    </location>
</feature>
<keyword evidence="2" id="KW-0472">Membrane</keyword>
<evidence type="ECO:0000313" key="4">
    <source>
        <dbReference type="Proteomes" id="UP001552299"/>
    </source>
</evidence>
<dbReference type="AlphaFoldDB" id="A0ABD0VKM1"/>
<dbReference type="InterPro" id="IPR038931">
    <property type="entry name" value="CRR3"/>
</dbReference>
<reference evidence="3 4" key="1">
    <citation type="journal article" date="2024" name="Plant Biotechnol. J.">
        <title>Dendrobium thyrsiflorum genome and its molecular insights into genes involved in important horticultural traits.</title>
        <authorList>
            <person name="Chen B."/>
            <person name="Wang J.Y."/>
            <person name="Zheng P.J."/>
            <person name="Li K.L."/>
            <person name="Liang Y.M."/>
            <person name="Chen X.F."/>
            <person name="Zhang C."/>
            <person name="Zhao X."/>
            <person name="He X."/>
            <person name="Zhang G.Q."/>
            <person name="Liu Z.J."/>
            <person name="Xu Q."/>
        </authorList>
    </citation>
    <scope>NUCLEOTIDE SEQUENCE [LARGE SCALE GENOMIC DNA]</scope>
    <source>
        <strain evidence="3">GZMU011</strain>
    </source>
</reference>